<dbReference type="EMBL" id="MU032351">
    <property type="protein sequence ID" value="KAF3761484.1"/>
    <property type="molecule type" value="Genomic_DNA"/>
</dbReference>
<evidence type="ECO:0000256" key="8">
    <source>
        <dbReference type="ARBA" id="ARBA00022824"/>
    </source>
</evidence>
<dbReference type="InterPro" id="IPR007292">
    <property type="entry name" value="Nuclear_fusion_Kar5"/>
</dbReference>
<evidence type="ECO:0000256" key="12">
    <source>
        <dbReference type="ARBA" id="ARBA00023242"/>
    </source>
</evidence>
<dbReference type="PANTHER" id="PTHR28012:SF1">
    <property type="entry name" value="NUCLEAR FUSION PROTEIN KAR5"/>
    <property type="match status" value="1"/>
</dbReference>
<dbReference type="RefSeq" id="XP_040772463.1">
    <property type="nucleotide sequence ID" value="XM_040917753.1"/>
</dbReference>
<name>A0A9P4XUF7_CRYP1</name>
<accession>A0A9P4XUF7</accession>
<keyword evidence="11" id="KW-0325">Glycoprotein</keyword>
<keyword evidence="5" id="KW-0415">Karyogamy</keyword>
<evidence type="ECO:0000256" key="4">
    <source>
        <dbReference type="ARBA" id="ARBA00010473"/>
    </source>
</evidence>
<dbReference type="OrthoDB" id="5311848at2759"/>
<organism evidence="13 14">
    <name type="scientific">Cryphonectria parasitica (strain ATCC 38755 / EP155)</name>
    <dbReference type="NCBI Taxonomy" id="660469"/>
    <lineage>
        <taxon>Eukaryota</taxon>
        <taxon>Fungi</taxon>
        <taxon>Dikarya</taxon>
        <taxon>Ascomycota</taxon>
        <taxon>Pezizomycotina</taxon>
        <taxon>Sordariomycetes</taxon>
        <taxon>Sordariomycetidae</taxon>
        <taxon>Diaporthales</taxon>
        <taxon>Cryphonectriaceae</taxon>
        <taxon>Cryphonectria-Endothia species complex</taxon>
        <taxon>Cryphonectria</taxon>
    </lineage>
</organism>
<keyword evidence="14" id="KW-1185">Reference proteome</keyword>
<comment type="subcellular location">
    <subcellularLocation>
        <location evidence="3">Endoplasmic reticulum membrane</location>
    </subcellularLocation>
    <subcellularLocation>
        <location evidence="2">Nucleus membrane</location>
    </subcellularLocation>
</comment>
<comment type="function">
    <text evidence="1">Required for nuclear membrane fusion during karyogamy.</text>
</comment>
<comment type="similarity">
    <text evidence="4">Belongs to the KAR5 family.</text>
</comment>
<evidence type="ECO:0000256" key="5">
    <source>
        <dbReference type="ARBA" id="ARBA00022459"/>
    </source>
</evidence>
<evidence type="ECO:0000256" key="7">
    <source>
        <dbReference type="ARBA" id="ARBA00022729"/>
    </source>
</evidence>
<keyword evidence="12" id="KW-0539">Nucleus</keyword>
<comment type="caution">
    <text evidence="13">The sequence shown here is derived from an EMBL/GenBank/DDBJ whole genome shotgun (WGS) entry which is preliminary data.</text>
</comment>
<evidence type="ECO:0000256" key="9">
    <source>
        <dbReference type="ARBA" id="ARBA00022989"/>
    </source>
</evidence>
<evidence type="ECO:0000256" key="10">
    <source>
        <dbReference type="ARBA" id="ARBA00023136"/>
    </source>
</evidence>
<keyword evidence="7" id="KW-0732">Signal</keyword>
<gene>
    <name evidence="13" type="ORF">M406DRAFT_265687</name>
</gene>
<evidence type="ECO:0008006" key="15">
    <source>
        <dbReference type="Google" id="ProtNLM"/>
    </source>
</evidence>
<keyword evidence="8" id="KW-0256">Endoplasmic reticulum</keyword>
<keyword evidence="6" id="KW-0812">Transmembrane</keyword>
<evidence type="ECO:0000256" key="3">
    <source>
        <dbReference type="ARBA" id="ARBA00004586"/>
    </source>
</evidence>
<dbReference type="Proteomes" id="UP000803844">
    <property type="component" value="Unassembled WGS sequence"/>
</dbReference>
<dbReference type="AlphaFoldDB" id="A0A9P4XUF7"/>
<evidence type="ECO:0000256" key="2">
    <source>
        <dbReference type="ARBA" id="ARBA00004126"/>
    </source>
</evidence>
<dbReference type="GO" id="GO:0005789">
    <property type="term" value="C:endoplasmic reticulum membrane"/>
    <property type="evidence" value="ECO:0007669"/>
    <property type="project" value="UniProtKB-SubCell"/>
</dbReference>
<dbReference type="GO" id="GO:0031965">
    <property type="term" value="C:nuclear membrane"/>
    <property type="evidence" value="ECO:0007669"/>
    <property type="project" value="UniProtKB-SubCell"/>
</dbReference>
<evidence type="ECO:0000256" key="11">
    <source>
        <dbReference type="ARBA" id="ARBA00023180"/>
    </source>
</evidence>
<dbReference type="PANTHER" id="PTHR28012">
    <property type="entry name" value="NUCLEAR FUSION PROTEIN KAR5"/>
    <property type="match status" value="1"/>
</dbReference>
<evidence type="ECO:0000313" key="13">
    <source>
        <dbReference type="EMBL" id="KAF3761484.1"/>
    </source>
</evidence>
<evidence type="ECO:0000256" key="6">
    <source>
        <dbReference type="ARBA" id="ARBA00022692"/>
    </source>
</evidence>
<dbReference type="GO" id="GO:0000742">
    <property type="term" value="P:karyogamy involved in conjugation with cellular fusion"/>
    <property type="evidence" value="ECO:0007669"/>
    <property type="project" value="InterPro"/>
</dbReference>
<sequence>MLQSASQPSDIYVAALSELQSLESQPLCHRVAARLLVGNCQLLDGKDEATILTDSGRQIRDFVDAYAASMAICDLERGRFNIPDTCVKFREPTLLHLPLGEKASLHVTSADIDSCLEGLGLENSAWSTWVSYRHKALMFCEAARADQEKTQNIVLFQKLTRIIAKFSYGVEVELQKHMDDLELRIRKANEGVQGLNPELDRLRDKLAKMEDYVTHDLDPSVRKSGELVNNGLQDSANLQQLITVMIRTLLDGNSHVAAAQEKSIELAEKNNNNTNAWIAIMATAAVTAANLNAQIELSRFEVGALHSQQQALSSNLDTLITITERLSVKYNDHLDTIDEAKNMTNEILETLEGVAGTAATIEKASKFQWWGGLDFSIWVPCTVSPVATLLFGSYGLEPSVMRNLALASLGEIIGISISSLYHFTVSWVALPFGDLVTNATVDTL</sequence>
<keyword evidence="9" id="KW-1133">Transmembrane helix</keyword>
<reference evidence="13" key="1">
    <citation type="journal article" date="2020" name="Phytopathology">
        <title>Genome sequence of the chestnut blight fungus Cryphonectria parasitica EP155: A fundamental resource for an archetypical invasive plant pathogen.</title>
        <authorList>
            <person name="Crouch J.A."/>
            <person name="Dawe A."/>
            <person name="Aerts A."/>
            <person name="Barry K."/>
            <person name="Churchill A.C.L."/>
            <person name="Grimwood J."/>
            <person name="Hillman B."/>
            <person name="Milgroom M.G."/>
            <person name="Pangilinan J."/>
            <person name="Smith M."/>
            <person name="Salamov A."/>
            <person name="Schmutz J."/>
            <person name="Yadav J."/>
            <person name="Grigoriev I.V."/>
            <person name="Nuss D."/>
        </authorList>
    </citation>
    <scope>NUCLEOTIDE SEQUENCE</scope>
    <source>
        <strain evidence="13">EP155</strain>
    </source>
</reference>
<evidence type="ECO:0000256" key="1">
    <source>
        <dbReference type="ARBA" id="ARBA00003389"/>
    </source>
</evidence>
<dbReference type="GeneID" id="63834882"/>
<keyword evidence="10" id="KW-0472">Membrane</keyword>
<protein>
    <recommendedName>
        <fullName evidence="15">Nuclear membrane fusion protein Kar5</fullName>
    </recommendedName>
</protein>
<evidence type="ECO:0000313" key="14">
    <source>
        <dbReference type="Proteomes" id="UP000803844"/>
    </source>
</evidence>
<proteinExistence type="inferred from homology"/>
<dbReference type="GO" id="GO:0048288">
    <property type="term" value="P:nuclear membrane fusion involved in karyogamy"/>
    <property type="evidence" value="ECO:0007669"/>
    <property type="project" value="InterPro"/>
</dbReference>